<feature type="transmembrane region" description="Helical" evidence="2">
    <location>
        <begin position="255"/>
        <end position="272"/>
    </location>
</feature>
<sequence>MSDKHVIYKVVNHDREERGYIKFCDSTCHTIRMTEASTPPATILHDAAATDPTPRVTSVPIARVELEEVNPHLRGGRVENHLGKTTPSSPDRDSNLDLPALSSRAQHDKRVSQLHHRGGLYAFVLTTSYYLFRLYAFVLTTSYYLFRLYAFVLTKSYYLLRLYAFVLTTSYYLFILYAFVLTTSYYLFRLYAFVLTTSYYLFSLYAFVLTTSYYLFILYAFVLTTSYYLFSLYAFVLTTSYYLFRLYAFVLTKSYYLFSLYAFVLTTSYYLFKLYAFVLTTSYYLFGGYLGPPGPHLVLLKQIMVWALEHLKNVASAGPYLKNDVPIQYGTLTHTSSRRPLPQLEQVRLKRGPSQQLARHRCSANMKLILNLNKGKNSGLSVLFAVRCRAVLLLEKPHMNGTERSGTATFICLAYITMEYNTLRTALEVCVLVFQAELPCSLGQFLMRMGRGGASSTCDVARTLRPPEGGIVAVHCLREILAGPFLFNFDQDGQNISCGLTIARLVHSSNQDTTCVGPTFSAVMVFLLTTSAAGASTSCSGNCIGTQIVVCAADRDGSVRQFGNSCAVKNYNCVHGTNRALRGLTIPPPPSCLARLAAHGLVAPWRVWLSGSSTHSGLGFTPMRAVCSRAVGSSFLGPLRAI</sequence>
<evidence type="ECO:0000256" key="2">
    <source>
        <dbReference type="SAM" id="Phobius"/>
    </source>
</evidence>
<gene>
    <name evidence="3" type="ORF">TDIB3V08_LOCUS4681</name>
</gene>
<dbReference type="AlphaFoldDB" id="A0A7R8VK77"/>
<keyword evidence="2" id="KW-0812">Transmembrane</keyword>
<dbReference type="EMBL" id="OA566166">
    <property type="protein sequence ID" value="CAD7198400.1"/>
    <property type="molecule type" value="Genomic_DNA"/>
</dbReference>
<evidence type="ECO:0000313" key="3">
    <source>
        <dbReference type="EMBL" id="CAD7198400.1"/>
    </source>
</evidence>
<keyword evidence="2" id="KW-0472">Membrane</keyword>
<name>A0A7R8VK77_TIMDO</name>
<feature type="transmembrane region" description="Helical" evidence="2">
    <location>
        <begin position="199"/>
        <end position="221"/>
    </location>
</feature>
<proteinExistence type="predicted"/>
<feature type="transmembrane region" description="Helical" evidence="2">
    <location>
        <begin position="158"/>
        <end position="187"/>
    </location>
</feature>
<keyword evidence="2" id="KW-1133">Transmembrane helix</keyword>
<feature type="transmembrane region" description="Helical" evidence="2">
    <location>
        <begin position="227"/>
        <end position="248"/>
    </location>
</feature>
<feature type="region of interest" description="Disordered" evidence="1">
    <location>
        <begin position="75"/>
        <end position="94"/>
    </location>
</feature>
<reference evidence="3" key="1">
    <citation type="submission" date="2020-11" db="EMBL/GenBank/DDBJ databases">
        <authorList>
            <person name="Tran Van P."/>
        </authorList>
    </citation>
    <scope>NUCLEOTIDE SEQUENCE</scope>
</reference>
<organism evidence="3">
    <name type="scientific">Timema douglasi</name>
    <name type="common">Walking stick</name>
    <dbReference type="NCBI Taxonomy" id="61478"/>
    <lineage>
        <taxon>Eukaryota</taxon>
        <taxon>Metazoa</taxon>
        <taxon>Ecdysozoa</taxon>
        <taxon>Arthropoda</taxon>
        <taxon>Hexapoda</taxon>
        <taxon>Insecta</taxon>
        <taxon>Pterygota</taxon>
        <taxon>Neoptera</taxon>
        <taxon>Polyneoptera</taxon>
        <taxon>Phasmatodea</taxon>
        <taxon>Timematodea</taxon>
        <taxon>Timematoidea</taxon>
        <taxon>Timematidae</taxon>
        <taxon>Timema</taxon>
    </lineage>
</organism>
<feature type="transmembrane region" description="Helical" evidence="2">
    <location>
        <begin position="119"/>
        <end position="146"/>
    </location>
</feature>
<protein>
    <submittedName>
        <fullName evidence="3">Uncharacterized protein</fullName>
    </submittedName>
</protein>
<accession>A0A7R8VK77</accession>
<evidence type="ECO:0000256" key="1">
    <source>
        <dbReference type="SAM" id="MobiDB-lite"/>
    </source>
</evidence>